<evidence type="ECO:0000313" key="3">
    <source>
        <dbReference type="EMBL" id="CAI5735083.1"/>
    </source>
</evidence>
<sequence>MSNTSASSETNMDVGSNKSMSSNSSSSADDDISIEIPATSPMAKTSNDEDSCTWYSGAICSRPRSCFDCLNVVIPGQDCAVSPRGECINFYMASSTGGYPMANFMYCSADDTICSACRTKWTNDYMADIHVSSTAKCVGQSGCICLASCELPNHIATVVDMWCKPVLDASLFQVVTGLIIGTIALFVVATILTNRHFARRLEQDVELREAQSVARAALRETRRPSALAHLPRLSLSGWAGMREKLVSSEQNRLESGGESTQPALARSSTVPFNTDVDHGDGYRQMSPSENSTRREN</sequence>
<name>A0AAV0UG02_9STRA</name>
<accession>A0AAV0UG02</accession>
<gene>
    <name evidence="3" type="ORF">PDE001_LOCUS5908</name>
</gene>
<keyword evidence="2" id="KW-0472">Membrane</keyword>
<comment type="caution">
    <text evidence="3">The sequence shown here is derived from an EMBL/GenBank/DDBJ whole genome shotgun (WGS) entry which is preliminary data.</text>
</comment>
<keyword evidence="4" id="KW-1185">Reference proteome</keyword>
<feature type="region of interest" description="Disordered" evidence="1">
    <location>
        <begin position="1"/>
        <end position="32"/>
    </location>
</feature>
<keyword evidence="2" id="KW-0812">Transmembrane</keyword>
<feature type="compositionally biased region" description="Polar residues" evidence="1">
    <location>
        <begin position="257"/>
        <end position="272"/>
    </location>
</feature>
<organism evidence="3 4">
    <name type="scientific">Peronospora destructor</name>
    <dbReference type="NCBI Taxonomy" id="86335"/>
    <lineage>
        <taxon>Eukaryota</taxon>
        <taxon>Sar</taxon>
        <taxon>Stramenopiles</taxon>
        <taxon>Oomycota</taxon>
        <taxon>Peronosporomycetes</taxon>
        <taxon>Peronosporales</taxon>
        <taxon>Peronosporaceae</taxon>
        <taxon>Peronospora</taxon>
    </lineage>
</organism>
<evidence type="ECO:0000313" key="4">
    <source>
        <dbReference type="Proteomes" id="UP001162029"/>
    </source>
</evidence>
<evidence type="ECO:0000256" key="1">
    <source>
        <dbReference type="SAM" id="MobiDB-lite"/>
    </source>
</evidence>
<proteinExistence type="predicted"/>
<feature type="region of interest" description="Disordered" evidence="1">
    <location>
        <begin position="249"/>
        <end position="296"/>
    </location>
</feature>
<feature type="compositionally biased region" description="Polar residues" evidence="1">
    <location>
        <begin position="1"/>
        <end position="14"/>
    </location>
</feature>
<feature type="compositionally biased region" description="Low complexity" evidence="1">
    <location>
        <begin position="16"/>
        <end position="27"/>
    </location>
</feature>
<dbReference type="EMBL" id="CANTFM010001095">
    <property type="protein sequence ID" value="CAI5735083.1"/>
    <property type="molecule type" value="Genomic_DNA"/>
</dbReference>
<dbReference type="AlphaFoldDB" id="A0AAV0UG02"/>
<reference evidence="3" key="1">
    <citation type="submission" date="2022-12" db="EMBL/GenBank/DDBJ databases">
        <authorList>
            <person name="Webb A."/>
        </authorList>
    </citation>
    <scope>NUCLEOTIDE SEQUENCE</scope>
    <source>
        <strain evidence="3">Pd1</strain>
    </source>
</reference>
<evidence type="ECO:0008006" key="5">
    <source>
        <dbReference type="Google" id="ProtNLM"/>
    </source>
</evidence>
<protein>
    <recommendedName>
        <fullName evidence="5">PSI domain-containing protein</fullName>
    </recommendedName>
</protein>
<feature type="transmembrane region" description="Helical" evidence="2">
    <location>
        <begin position="171"/>
        <end position="192"/>
    </location>
</feature>
<evidence type="ECO:0000256" key="2">
    <source>
        <dbReference type="SAM" id="Phobius"/>
    </source>
</evidence>
<keyword evidence="2" id="KW-1133">Transmembrane helix</keyword>
<dbReference type="Proteomes" id="UP001162029">
    <property type="component" value="Unassembled WGS sequence"/>
</dbReference>